<dbReference type="InterPro" id="IPR003115">
    <property type="entry name" value="ParB_N"/>
</dbReference>
<dbReference type="FunFam" id="3.90.1530.30:FF:000001">
    <property type="entry name" value="Chromosome partitioning protein ParB"/>
    <property type="match status" value="1"/>
</dbReference>
<evidence type="ECO:0000256" key="2">
    <source>
        <dbReference type="ARBA" id="ARBA00022829"/>
    </source>
</evidence>
<comment type="caution">
    <text evidence="5">The sequence shown here is derived from an EMBL/GenBank/DDBJ whole genome shotgun (WGS) entry which is preliminary data.</text>
</comment>
<dbReference type="CDD" id="cd16393">
    <property type="entry name" value="SPO0J_N"/>
    <property type="match status" value="1"/>
</dbReference>
<evidence type="ECO:0000256" key="1">
    <source>
        <dbReference type="ARBA" id="ARBA00006295"/>
    </source>
</evidence>
<dbReference type="FunFam" id="1.10.10.2830:FF:000001">
    <property type="entry name" value="Chromosome partitioning protein ParB"/>
    <property type="match status" value="1"/>
</dbReference>
<name>A0A9D2DF00_9BACT</name>
<dbReference type="GO" id="GO:0005694">
    <property type="term" value="C:chromosome"/>
    <property type="evidence" value="ECO:0007669"/>
    <property type="project" value="TreeGrafter"/>
</dbReference>
<dbReference type="InterPro" id="IPR036086">
    <property type="entry name" value="ParB/Sulfiredoxin_sf"/>
</dbReference>
<reference evidence="5" key="1">
    <citation type="journal article" date="2021" name="PeerJ">
        <title>Extensive microbial diversity within the chicken gut microbiome revealed by metagenomics and culture.</title>
        <authorList>
            <person name="Gilroy R."/>
            <person name="Ravi A."/>
            <person name="Getino M."/>
            <person name="Pursley I."/>
            <person name="Horton D.L."/>
            <person name="Alikhan N.F."/>
            <person name="Baker D."/>
            <person name="Gharbi K."/>
            <person name="Hall N."/>
            <person name="Watson M."/>
            <person name="Adriaenssens E.M."/>
            <person name="Foster-Nyarko E."/>
            <person name="Jarju S."/>
            <person name="Secka A."/>
            <person name="Antonio M."/>
            <person name="Oren A."/>
            <person name="Chaudhuri R.R."/>
            <person name="La Ragione R."/>
            <person name="Hildebrand F."/>
            <person name="Pallen M.J."/>
        </authorList>
    </citation>
    <scope>NUCLEOTIDE SEQUENCE</scope>
    <source>
        <strain evidence="5">ChiHjej11B10-19426</strain>
    </source>
</reference>
<dbReference type="AlphaFoldDB" id="A0A9D2DF00"/>
<accession>A0A9D2DF00</accession>
<gene>
    <name evidence="5" type="ORF">H9816_07015</name>
</gene>
<dbReference type="SMART" id="SM00470">
    <property type="entry name" value="ParB"/>
    <property type="match status" value="1"/>
</dbReference>
<dbReference type="InterPro" id="IPR004437">
    <property type="entry name" value="ParB/RepB/Spo0J"/>
</dbReference>
<dbReference type="SUPFAM" id="SSF110849">
    <property type="entry name" value="ParB/Sulfiredoxin"/>
    <property type="match status" value="1"/>
</dbReference>
<dbReference type="Pfam" id="PF17762">
    <property type="entry name" value="HTH_ParB"/>
    <property type="match status" value="1"/>
</dbReference>
<dbReference type="EMBL" id="DXCC01000025">
    <property type="protein sequence ID" value="HIZ15642.1"/>
    <property type="molecule type" value="Genomic_DNA"/>
</dbReference>
<feature type="domain" description="ParB-like N-terminal" evidence="4">
    <location>
        <begin position="33"/>
        <end position="123"/>
    </location>
</feature>
<evidence type="ECO:0000259" key="4">
    <source>
        <dbReference type="SMART" id="SM00470"/>
    </source>
</evidence>
<evidence type="ECO:0000313" key="6">
    <source>
        <dbReference type="Proteomes" id="UP000824014"/>
    </source>
</evidence>
<dbReference type="Gene3D" id="1.10.10.2830">
    <property type="match status" value="1"/>
</dbReference>
<dbReference type="NCBIfam" id="TIGR00180">
    <property type="entry name" value="parB_part"/>
    <property type="match status" value="1"/>
</dbReference>
<dbReference type="InterPro" id="IPR041468">
    <property type="entry name" value="HTH_ParB/Spo0J"/>
</dbReference>
<reference evidence="5" key="2">
    <citation type="submission" date="2021-04" db="EMBL/GenBank/DDBJ databases">
        <authorList>
            <person name="Gilroy R."/>
        </authorList>
    </citation>
    <scope>NUCLEOTIDE SEQUENCE</scope>
    <source>
        <strain evidence="5">ChiHjej11B10-19426</strain>
    </source>
</reference>
<evidence type="ECO:0000256" key="3">
    <source>
        <dbReference type="ARBA" id="ARBA00023125"/>
    </source>
</evidence>
<dbReference type="GO" id="GO:0003677">
    <property type="term" value="F:DNA binding"/>
    <property type="evidence" value="ECO:0007669"/>
    <property type="project" value="UniProtKB-KW"/>
</dbReference>
<dbReference type="GO" id="GO:0045881">
    <property type="term" value="P:positive regulation of sporulation resulting in formation of a cellular spore"/>
    <property type="evidence" value="ECO:0007669"/>
    <property type="project" value="TreeGrafter"/>
</dbReference>
<keyword evidence="3" id="KW-0238">DNA-binding</keyword>
<keyword evidence="2" id="KW-0159">Chromosome partition</keyword>
<dbReference type="Gene3D" id="3.90.1530.30">
    <property type="match status" value="1"/>
</dbReference>
<dbReference type="Proteomes" id="UP000824014">
    <property type="component" value="Unassembled WGS sequence"/>
</dbReference>
<protein>
    <submittedName>
        <fullName evidence="5">ParB/RepB/Spo0J family partition protein</fullName>
    </submittedName>
</protein>
<dbReference type="InterPro" id="IPR050336">
    <property type="entry name" value="Chromosome_partition/occlusion"/>
</dbReference>
<proteinExistence type="inferred from homology"/>
<dbReference type="Pfam" id="PF02195">
    <property type="entry name" value="ParB_N"/>
    <property type="match status" value="1"/>
</dbReference>
<organism evidence="5 6">
    <name type="scientific">Candidatus Tidjanibacter faecipullorum</name>
    <dbReference type="NCBI Taxonomy" id="2838766"/>
    <lineage>
        <taxon>Bacteria</taxon>
        <taxon>Pseudomonadati</taxon>
        <taxon>Bacteroidota</taxon>
        <taxon>Bacteroidia</taxon>
        <taxon>Bacteroidales</taxon>
        <taxon>Rikenellaceae</taxon>
        <taxon>Tidjanibacter</taxon>
    </lineage>
</organism>
<comment type="similarity">
    <text evidence="1">Belongs to the ParB family.</text>
</comment>
<dbReference type="PANTHER" id="PTHR33375">
    <property type="entry name" value="CHROMOSOME-PARTITIONING PROTEIN PARB-RELATED"/>
    <property type="match status" value="1"/>
</dbReference>
<dbReference type="GO" id="GO:0007059">
    <property type="term" value="P:chromosome segregation"/>
    <property type="evidence" value="ECO:0007669"/>
    <property type="project" value="UniProtKB-KW"/>
</dbReference>
<sequence>MKGKGGLGRGLDAIFDTESAKFAEAAAGVDRMTEIAVSLIAPNPKQPRSTFDEEALQELADSIRTLGVIQPITVRREADDRYVIISGERRWRASQLAGLETIPVYIREADDQTLHEMALVENIQRQDLNAMEIAISLSRLMEECAITQDAVAARVGKKRSTVANYLRLLALPPEVQAALKEDLISMGHAKAIGAAPEKSRVAMLRKVIKRGLSVRQTEELARKLAEGRPEREVLADDELPDNYTRLVEQCSRIFGDDIKIKKGRNGGGKITIGFSSDEDIAYFLAKLEEK</sequence>
<evidence type="ECO:0000313" key="5">
    <source>
        <dbReference type="EMBL" id="HIZ15642.1"/>
    </source>
</evidence>
<dbReference type="PANTHER" id="PTHR33375:SF1">
    <property type="entry name" value="CHROMOSOME-PARTITIONING PROTEIN PARB-RELATED"/>
    <property type="match status" value="1"/>
</dbReference>